<dbReference type="Gene3D" id="3.40.190.10">
    <property type="entry name" value="Periplasmic binding protein-like II"/>
    <property type="match status" value="2"/>
</dbReference>
<accession>A0A1T5IPM5</accession>
<dbReference type="AlphaFoldDB" id="A0A1T5IPM5"/>
<dbReference type="STRING" id="526729.SAMN04324258_0789"/>
<feature type="signal peptide" evidence="2">
    <location>
        <begin position="1"/>
        <end position="20"/>
    </location>
</feature>
<evidence type="ECO:0000256" key="2">
    <source>
        <dbReference type="SAM" id="SignalP"/>
    </source>
</evidence>
<proteinExistence type="predicted"/>
<dbReference type="EMBL" id="FUZQ01000001">
    <property type="protein sequence ID" value="SKC41144.1"/>
    <property type="molecule type" value="Genomic_DNA"/>
</dbReference>
<dbReference type="PANTHER" id="PTHR43649">
    <property type="entry name" value="ARABINOSE-BINDING PROTEIN-RELATED"/>
    <property type="match status" value="1"/>
</dbReference>
<dbReference type="InterPro" id="IPR050490">
    <property type="entry name" value="Bact_solute-bd_prot1"/>
</dbReference>
<dbReference type="CDD" id="cd13580">
    <property type="entry name" value="PBP2_AlgQ_like_1"/>
    <property type="match status" value="1"/>
</dbReference>
<keyword evidence="4" id="KW-1185">Reference proteome</keyword>
<evidence type="ECO:0000313" key="3">
    <source>
        <dbReference type="EMBL" id="SKC41144.1"/>
    </source>
</evidence>
<dbReference type="OrthoDB" id="3225049at2"/>
<evidence type="ECO:0000256" key="1">
    <source>
        <dbReference type="ARBA" id="ARBA00022729"/>
    </source>
</evidence>
<evidence type="ECO:0000313" key="4">
    <source>
        <dbReference type="Proteomes" id="UP000189777"/>
    </source>
</evidence>
<feature type="chain" id="PRO_5013318691" evidence="2">
    <location>
        <begin position="21"/>
        <end position="515"/>
    </location>
</feature>
<organism evidence="3 4">
    <name type="scientific">Krasilnikoviella flava</name>
    <dbReference type="NCBI Taxonomy" id="526729"/>
    <lineage>
        <taxon>Bacteria</taxon>
        <taxon>Bacillati</taxon>
        <taxon>Actinomycetota</taxon>
        <taxon>Actinomycetes</taxon>
        <taxon>Micrococcales</taxon>
        <taxon>Promicromonosporaceae</taxon>
        <taxon>Krasilnikoviella</taxon>
    </lineage>
</organism>
<dbReference type="PROSITE" id="PS51257">
    <property type="entry name" value="PROKAR_LIPOPROTEIN"/>
    <property type="match status" value="1"/>
</dbReference>
<protein>
    <submittedName>
        <fullName evidence="3">Carbohydrate ABC transporter substrate-binding protein, CUT1 family (TC 3.A.1.1.-)</fullName>
    </submittedName>
</protein>
<dbReference type="Proteomes" id="UP000189777">
    <property type="component" value="Unassembled WGS sequence"/>
</dbReference>
<reference evidence="3 4" key="1">
    <citation type="submission" date="2017-02" db="EMBL/GenBank/DDBJ databases">
        <authorList>
            <person name="Peterson S.W."/>
        </authorList>
    </citation>
    <scope>NUCLEOTIDE SEQUENCE [LARGE SCALE GENOMIC DNA]</scope>
    <source>
        <strain evidence="3 4">DSM 21481</strain>
    </source>
</reference>
<name>A0A1T5IPM5_9MICO</name>
<gene>
    <name evidence="3" type="ORF">SAMN04324258_0789</name>
</gene>
<keyword evidence="1 2" id="KW-0732">Signal</keyword>
<dbReference type="SUPFAM" id="SSF53850">
    <property type="entry name" value="Periplasmic binding protein-like II"/>
    <property type="match status" value="1"/>
</dbReference>
<dbReference type="PANTHER" id="PTHR43649:SF33">
    <property type="entry name" value="POLYGALACTURONAN_RHAMNOGALACTURONAN-BINDING PROTEIN YTCQ"/>
    <property type="match status" value="1"/>
</dbReference>
<dbReference type="RefSeq" id="WP_079571800.1">
    <property type="nucleotide sequence ID" value="NZ_FUZQ01000001.1"/>
</dbReference>
<sequence length="515" mass="55034">MRTRRLAPLALLAVGSLALAACGSGGSGDGDGGGGGEALDSLSIMAPYFSTTPPEDDDPVGAKLEEVAGLGLDMQWVPNAEYGDRTNVVLAGDDIPDVMVIQQKSQGFVQTAEAGGFWDLTEYLASGDYPNLVTENPEVQEASSVNGTVYGVYRARDVVRTSLTIRKDWLKNLGLEEPTNTDELMALAKAFTEDDPDGNGKDDTYGMIIPAWGASIGTGSPYDAIEAWFGAGNVWKDDGGQLIPSFTTPEWKQALDYEKQLIANGYVNKDYATMDGSTQWNEPFLNGKGGIIIDVQSRATQLAGLFKDKDPKTYDQYVALQGNIAGPNGDFALPTPGYSGFLAVPKASVQTEDQLKQVLTALDKLSSKDAQILENNGIEGDNFTVDGGFADFDESKQEYTDLVSGSWAQIGTNVAGYEAYKPKPDTEYDAELEQERVDLQATDLEKAVFNPGAALVSETYMSNGVQLDQVIADARIQYISGQIDEAGLDAAIKQWGASGGDAVTAEMNELYGQLG</sequence>